<evidence type="ECO:0000313" key="2">
    <source>
        <dbReference type="EMBL" id="STX46470.1"/>
    </source>
</evidence>
<proteinExistence type="predicted"/>
<dbReference type="Proteomes" id="UP000054691">
    <property type="component" value="Unassembled WGS sequence"/>
</dbReference>
<dbReference type="AlphaFoldDB" id="A0A378JNX4"/>
<gene>
    <name evidence="1" type="ORF">Lgra_1383</name>
    <name evidence="2" type="ORF">NCTC12388_03236</name>
</gene>
<name>A0A378JNX4_9GAMM</name>
<reference evidence="1 3" key="1">
    <citation type="submission" date="2015-11" db="EMBL/GenBank/DDBJ databases">
        <title>Genomic analysis of 38 Legionella species identifies large and diverse effector repertoires.</title>
        <authorList>
            <person name="Burstein D."/>
            <person name="Amaro F."/>
            <person name="Zusman T."/>
            <person name="Lifshitz Z."/>
            <person name="Cohen O."/>
            <person name="Gilbert J.A."/>
            <person name="Pupko T."/>
            <person name="Shuman H.A."/>
            <person name="Segal G."/>
        </authorList>
    </citation>
    <scope>NUCLEOTIDE SEQUENCE [LARGE SCALE GENOMIC DNA]</scope>
    <source>
        <strain evidence="1 3">Lyon 8420412</strain>
    </source>
</reference>
<dbReference type="RefSeq" id="WP_058498524.1">
    <property type="nucleotide sequence ID" value="NZ_CAAAHW010000007.1"/>
</dbReference>
<accession>A0A378JNX4</accession>
<dbReference type="EMBL" id="LNYE01000020">
    <property type="protein sequence ID" value="KTD11925.1"/>
    <property type="molecule type" value="Genomic_DNA"/>
</dbReference>
<sequence length="283" mass="33436">MQTIDELVNNASTRYRNERTLESYTLLCSIVNSKNERKWLNGDYNDELNPISEKMRDIEIQHGLKDDETFFISEAPKSWLDLDKQYNQIIFEKLSEIFCTIGFPEIGKEIKENSKEFHNKLDKYNIHLRDSIILIKKGTSLINKIKDEMDIIFDQNNIELSTYLLLTYGIESAICLIMFKSYLSFIDEFEKRKKNDINYKNKKPYKLSIGDLLDIFIALPTSPFNELEEREKRNITEYLSCIRNDYHHPWRFVHKEVRPNQQEIINLKKAFDDLVACVGVDPG</sequence>
<keyword evidence="3" id="KW-1185">Reference proteome</keyword>
<evidence type="ECO:0000313" key="1">
    <source>
        <dbReference type="EMBL" id="KTD11925.1"/>
    </source>
</evidence>
<organism evidence="2 4">
    <name type="scientific">Legionella gratiana</name>
    <dbReference type="NCBI Taxonomy" id="45066"/>
    <lineage>
        <taxon>Bacteria</taxon>
        <taxon>Pseudomonadati</taxon>
        <taxon>Pseudomonadota</taxon>
        <taxon>Gammaproteobacteria</taxon>
        <taxon>Legionellales</taxon>
        <taxon>Legionellaceae</taxon>
        <taxon>Legionella</taxon>
    </lineage>
</organism>
<evidence type="ECO:0000313" key="3">
    <source>
        <dbReference type="Proteomes" id="UP000054691"/>
    </source>
</evidence>
<dbReference type="Proteomes" id="UP000254476">
    <property type="component" value="Unassembled WGS sequence"/>
</dbReference>
<dbReference type="EMBL" id="UGOB01000001">
    <property type="protein sequence ID" value="STX46470.1"/>
    <property type="molecule type" value="Genomic_DNA"/>
</dbReference>
<dbReference type="OrthoDB" id="6121546at2"/>
<evidence type="ECO:0000313" key="4">
    <source>
        <dbReference type="Proteomes" id="UP000254476"/>
    </source>
</evidence>
<protein>
    <submittedName>
        <fullName evidence="2">Uncharacterized protein</fullName>
    </submittedName>
</protein>
<reference evidence="2 4" key="2">
    <citation type="submission" date="2018-06" db="EMBL/GenBank/DDBJ databases">
        <authorList>
            <consortium name="Pathogen Informatics"/>
            <person name="Doyle S."/>
        </authorList>
    </citation>
    <scope>NUCLEOTIDE SEQUENCE [LARGE SCALE GENOMIC DNA]</scope>
    <source>
        <strain evidence="2 4">NCTC12388</strain>
    </source>
</reference>